<evidence type="ECO:0000313" key="3">
    <source>
        <dbReference type="Proteomes" id="UP000001565"/>
    </source>
</evidence>
<dbReference type="HOGENOM" id="CLU_1093445_0_0_5"/>
<evidence type="ECO:0000313" key="2">
    <source>
        <dbReference type="EMBL" id="CAM79853.1"/>
    </source>
</evidence>
<feature type="compositionally biased region" description="Polar residues" evidence="1">
    <location>
        <begin position="261"/>
        <end position="276"/>
    </location>
</feature>
<protein>
    <submittedName>
        <fullName evidence="2">Uncharacterized protein</fullName>
    </submittedName>
</protein>
<dbReference type="KEGG" id="ots:OTBS_0787"/>
<proteinExistence type="predicted"/>
<dbReference type="RefSeq" id="WP_011944654.1">
    <property type="nucleotide sequence ID" value="NC_009488.1"/>
</dbReference>
<evidence type="ECO:0000256" key="1">
    <source>
        <dbReference type="SAM" id="MobiDB-lite"/>
    </source>
</evidence>
<feature type="compositionally biased region" description="Basic and acidic residues" evidence="1">
    <location>
        <begin position="214"/>
        <end position="225"/>
    </location>
</feature>
<accession>A5CDD8</accession>
<feature type="region of interest" description="Disordered" evidence="1">
    <location>
        <begin position="105"/>
        <end position="276"/>
    </location>
</feature>
<name>A5CDD8_ORITB</name>
<organism evidence="2 3">
    <name type="scientific">Orientia tsutsugamushi (strain Boryong)</name>
    <name type="common">Rickettsia tsutsugamushi</name>
    <dbReference type="NCBI Taxonomy" id="357244"/>
    <lineage>
        <taxon>Bacteria</taxon>
        <taxon>Pseudomonadati</taxon>
        <taxon>Pseudomonadota</taxon>
        <taxon>Alphaproteobacteria</taxon>
        <taxon>Rickettsiales</taxon>
        <taxon>Rickettsiaceae</taxon>
        <taxon>Rickettsieae</taxon>
        <taxon>Orientia</taxon>
    </lineage>
</organism>
<feature type="compositionally biased region" description="Pro residues" evidence="1">
    <location>
        <begin position="121"/>
        <end position="136"/>
    </location>
</feature>
<feature type="compositionally biased region" description="Basic and acidic residues" evidence="1">
    <location>
        <begin position="171"/>
        <end position="202"/>
    </location>
</feature>
<feature type="compositionally biased region" description="Polar residues" evidence="1">
    <location>
        <begin position="105"/>
        <end position="120"/>
    </location>
</feature>
<gene>
    <name evidence="2" type="ordered locus">OTBS_0787</name>
</gene>
<dbReference type="EMBL" id="AM494475">
    <property type="protein sequence ID" value="CAM79853.1"/>
    <property type="molecule type" value="Genomic_DNA"/>
</dbReference>
<dbReference type="AlphaFoldDB" id="A5CDD8"/>
<reference evidence="2 3" key="1">
    <citation type="journal article" date="2007" name="Proc. Natl. Acad. Sci. U.S.A.">
        <title>The Orientia tsutsugamushi genome reveals massive proliferation of conjugative type IV secretion system and host-cell interaction genes.</title>
        <authorList>
            <person name="Cho N.-H."/>
            <person name="Kim H.-R."/>
            <person name="Lee J.-H."/>
            <person name="Kim S.-Y."/>
            <person name="Kim J."/>
            <person name="Cha S."/>
            <person name="Kim S.-Y."/>
            <person name="Darby A.C."/>
            <person name="Fuxelius H.-H."/>
            <person name="Yin J."/>
            <person name="Kim J.H."/>
            <person name="Kim J."/>
            <person name="Lee S.J."/>
            <person name="Koh Y.-S."/>
            <person name="Jang W.-J."/>
            <person name="Park K.-H."/>
            <person name="Andersson S.G.E."/>
            <person name="Choi M.-S."/>
            <person name="Kim I.-S."/>
        </authorList>
    </citation>
    <scope>NUCLEOTIDE SEQUENCE [LARGE SCALE GENOMIC DNA]</scope>
    <source>
        <strain evidence="2 3">Boryong</strain>
    </source>
</reference>
<dbReference type="Proteomes" id="UP000001565">
    <property type="component" value="Chromosome"/>
</dbReference>
<sequence>MTTDNKHIHGNHPDKKPGPGFIEKLKLILQQLKALYMTFKSLLEDNTHENTQNLEELVKLLAQLQSNLEDHIDKCSNTVSKPQEQSNKQNNNQQIQNSNIDNCSVTSQDATVSSKQTQNIIPPPSPPPPPPPPPPFQAQKERSETSSKKKQQKEEDDSIKPVKPSPQELLDSMKRLKHVDKDDNSDRGKKPFDNSLMDELKKQLKSRRSGIAGDIDKEKNKKNPKLEGMASSLSQAIPYVPNSKDGDKEKPIVPPKPSFAAQLTNKSNQKNNSRDR</sequence>